<dbReference type="AlphaFoldDB" id="A0AAU1I8H7"/>
<keyword evidence="4" id="KW-1003">Cell membrane</keyword>
<proteinExistence type="inferred from homology"/>
<protein>
    <submittedName>
        <fullName evidence="10">ABC transporter permease</fullName>
    </submittedName>
</protein>
<evidence type="ECO:0000256" key="5">
    <source>
        <dbReference type="ARBA" id="ARBA00022692"/>
    </source>
</evidence>
<sequence>MTEDARNPARGIRATTRIGLRYLGVLPFFTYVGIFLIFPTLIVVVGAFQDDQGNASMVNVRALTHRVYLEAYVRSLQLSATSAAVGAILGALLAWALSTAKPRGVLRRVASSACAVLAQFGGVTLAFAFIATFGLTGLVTEFLRNYFSIDLFAQGVWLFDLPGLLLVYSYFQIPLMVIIFLPALEGMRPNWREAVNSLGGTTWNYWRHVAIPLLLPSFMGASLLLFANAFSAYATAAALVSQGSPLIPLKIRAYFTSEVLLGQENLGKALGLSMIMVAAVVMVFYALLMRRATRWWR</sequence>
<dbReference type="InterPro" id="IPR000515">
    <property type="entry name" value="MetI-like"/>
</dbReference>
<dbReference type="PROSITE" id="PS50928">
    <property type="entry name" value="ABC_TM1"/>
    <property type="match status" value="1"/>
</dbReference>
<evidence type="ECO:0000256" key="4">
    <source>
        <dbReference type="ARBA" id="ARBA00022475"/>
    </source>
</evidence>
<organism evidence="10">
    <name type="scientific">Streptomyces sp. NBC_00180</name>
    <dbReference type="NCBI Taxonomy" id="2903632"/>
    <lineage>
        <taxon>Bacteria</taxon>
        <taxon>Bacillati</taxon>
        <taxon>Actinomycetota</taxon>
        <taxon>Actinomycetes</taxon>
        <taxon>Kitasatosporales</taxon>
        <taxon>Streptomycetaceae</taxon>
        <taxon>Streptomyces</taxon>
    </lineage>
</organism>
<comment type="subcellular location">
    <subcellularLocation>
        <location evidence="1">Cell membrane</location>
        <topology evidence="1">Multi-pass membrane protein</topology>
    </subcellularLocation>
</comment>
<feature type="transmembrane region" description="Helical" evidence="8">
    <location>
        <begin position="76"/>
        <end position="97"/>
    </location>
</feature>
<evidence type="ECO:0000256" key="1">
    <source>
        <dbReference type="ARBA" id="ARBA00004651"/>
    </source>
</evidence>
<name>A0AAU1I8H7_9ACTN</name>
<feature type="transmembrane region" description="Helical" evidence="8">
    <location>
        <begin position="109"/>
        <end position="136"/>
    </location>
</feature>
<evidence type="ECO:0000256" key="2">
    <source>
        <dbReference type="ARBA" id="ARBA00007069"/>
    </source>
</evidence>
<dbReference type="EMBL" id="CP108140">
    <property type="protein sequence ID" value="WTP91292.1"/>
    <property type="molecule type" value="Genomic_DNA"/>
</dbReference>
<feature type="domain" description="ABC transmembrane type-1" evidence="9">
    <location>
        <begin position="72"/>
        <end position="287"/>
    </location>
</feature>
<feature type="transmembrane region" description="Helical" evidence="8">
    <location>
        <begin position="205"/>
        <end position="227"/>
    </location>
</feature>
<gene>
    <name evidence="10" type="ORF">OG477_40870</name>
</gene>
<dbReference type="Gene3D" id="1.10.3720.10">
    <property type="entry name" value="MetI-like"/>
    <property type="match status" value="1"/>
</dbReference>
<evidence type="ECO:0000256" key="6">
    <source>
        <dbReference type="ARBA" id="ARBA00022989"/>
    </source>
</evidence>
<comment type="similarity">
    <text evidence="2">Belongs to the binding-protein-dependent transport system permease family. CysTW subfamily.</text>
</comment>
<keyword evidence="5 8" id="KW-0812">Transmembrane</keyword>
<keyword evidence="7 8" id="KW-0472">Membrane</keyword>
<evidence type="ECO:0000259" key="9">
    <source>
        <dbReference type="PROSITE" id="PS50928"/>
    </source>
</evidence>
<feature type="transmembrane region" description="Helical" evidence="8">
    <location>
        <begin position="156"/>
        <end position="184"/>
    </location>
</feature>
<dbReference type="GO" id="GO:0005886">
    <property type="term" value="C:plasma membrane"/>
    <property type="evidence" value="ECO:0007669"/>
    <property type="project" value="UniProtKB-SubCell"/>
</dbReference>
<dbReference type="InterPro" id="IPR035906">
    <property type="entry name" value="MetI-like_sf"/>
</dbReference>
<evidence type="ECO:0000256" key="8">
    <source>
        <dbReference type="SAM" id="Phobius"/>
    </source>
</evidence>
<keyword evidence="6 8" id="KW-1133">Transmembrane helix</keyword>
<dbReference type="SUPFAM" id="SSF161098">
    <property type="entry name" value="MetI-like"/>
    <property type="match status" value="1"/>
</dbReference>
<reference evidence="10" key="1">
    <citation type="submission" date="2022-10" db="EMBL/GenBank/DDBJ databases">
        <title>The complete genomes of actinobacterial strains from the NBC collection.</title>
        <authorList>
            <person name="Joergensen T.S."/>
            <person name="Alvarez Arevalo M."/>
            <person name="Sterndorff E.B."/>
            <person name="Faurdal D."/>
            <person name="Vuksanovic O."/>
            <person name="Mourched A.-S."/>
            <person name="Charusanti P."/>
            <person name="Shaw S."/>
            <person name="Blin K."/>
            <person name="Weber T."/>
        </authorList>
    </citation>
    <scope>NUCLEOTIDE SEQUENCE</scope>
    <source>
        <strain evidence="10">NBC 00180</strain>
    </source>
</reference>
<evidence type="ECO:0000256" key="3">
    <source>
        <dbReference type="ARBA" id="ARBA00022448"/>
    </source>
</evidence>
<dbReference type="CDD" id="cd06261">
    <property type="entry name" value="TM_PBP2"/>
    <property type="match status" value="1"/>
</dbReference>
<feature type="transmembrane region" description="Helical" evidence="8">
    <location>
        <begin position="269"/>
        <end position="288"/>
    </location>
</feature>
<accession>A0AAU1I8H7</accession>
<dbReference type="PANTHER" id="PTHR42929:SF1">
    <property type="entry name" value="INNER MEMBRANE ABC TRANSPORTER PERMEASE PROTEIN YDCU-RELATED"/>
    <property type="match status" value="1"/>
</dbReference>
<dbReference type="GO" id="GO:0055085">
    <property type="term" value="P:transmembrane transport"/>
    <property type="evidence" value="ECO:0007669"/>
    <property type="project" value="InterPro"/>
</dbReference>
<evidence type="ECO:0000313" key="10">
    <source>
        <dbReference type="EMBL" id="WTP91292.1"/>
    </source>
</evidence>
<dbReference type="PANTHER" id="PTHR42929">
    <property type="entry name" value="INNER MEMBRANE ABC TRANSPORTER PERMEASE PROTEIN YDCU-RELATED-RELATED"/>
    <property type="match status" value="1"/>
</dbReference>
<evidence type="ECO:0000256" key="7">
    <source>
        <dbReference type="ARBA" id="ARBA00023136"/>
    </source>
</evidence>
<keyword evidence="3" id="KW-0813">Transport</keyword>
<feature type="transmembrane region" description="Helical" evidence="8">
    <location>
        <begin position="20"/>
        <end position="48"/>
    </location>
</feature>